<evidence type="ECO:0000313" key="7">
    <source>
        <dbReference type="Proteomes" id="UP000298663"/>
    </source>
</evidence>
<gene>
    <name evidence="6" type="ORF">L596_018712</name>
</gene>
<dbReference type="GO" id="GO:0005524">
    <property type="term" value="F:ATP binding"/>
    <property type="evidence" value="ECO:0007669"/>
    <property type="project" value="InterPro"/>
</dbReference>
<dbReference type="InterPro" id="IPR013760">
    <property type="entry name" value="Topo_IIA-like_dom_sf"/>
</dbReference>
<dbReference type="PRINTS" id="PR00418">
    <property type="entry name" value="TPI2FAMILY"/>
</dbReference>
<evidence type="ECO:0000256" key="3">
    <source>
        <dbReference type="PROSITE-ProRule" id="PRU01384"/>
    </source>
</evidence>
<evidence type="ECO:0000256" key="2">
    <source>
        <dbReference type="ARBA" id="ARBA00023125"/>
    </source>
</evidence>
<dbReference type="InterPro" id="IPR013758">
    <property type="entry name" value="Topo_IIA_A/C_ab"/>
</dbReference>
<dbReference type="InterPro" id="IPR050634">
    <property type="entry name" value="DNA_Topoisomerase_II"/>
</dbReference>
<feature type="compositionally biased region" description="Basic and acidic residues" evidence="4">
    <location>
        <begin position="107"/>
        <end position="118"/>
    </location>
</feature>
<dbReference type="OrthoDB" id="276498at2759"/>
<keyword evidence="3" id="KW-0799">Topoisomerase</keyword>
<dbReference type="Gene3D" id="3.30.1490.30">
    <property type="match status" value="1"/>
</dbReference>
<protein>
    <recommendedName>
        <fullName evidence="5">Topo IIA-type catalytic domain-containing protein</fullName>
    </recommendedName>
</protein>
<sequence>MTLQSKSFGSTCKLSEKFFNAANKCGIVESVISWVNFKQLEQQDKKCSTNKKKSKLKGIPKLEDANDAGTKNSHLCTLILTEGDSAKTGCFWTWCGQTRPIRSFPPTRKDAERPRSEHQAGQTISDNAEINALLKIIGLQYKLKYDSNEEMKTLRYGKIMIMADQDQDGSHIKGLVINFIHNKWPSLIRRNFIEEFITPIIKATKGREELSFFSIPEYIEWRQNNQNWHTYRIKYYKGLGTSTSKEAKEYFSDMLRHRIKFQYSGPNDDEAVDLAFSKKKIEERKVWLTRWMETRKERREQGLIEDYLYDKDTRAVTFSDFINEELILFSNTDNERSIPSLVDGMKPGQRKVLFTCFKRADDKKEVKVAQLAGAVGEMSAYHHGEQSLMMTIVNLAQDYVGSNNINLLLPIASPRYIFTQLNPVTRALFPQPDESVLRFLYEENQRIEPEWYCPIIPTVLVNGAEGIGTAWSTKVPNFNPREIVQNMRRLILGEELKQMVPWYKNFRGTITQLDDQRYVCSGEVAVISSDTIEITELPIKMWKLQRVRDRANDGEHGQISPDDH</sequence>
<comment type="caution">
    <text evidence="6">The sequence shown here is derived from an EMBL/GenBank/DDBJ whole genome shotgun (WGS) entry which is preliminary data.</text>
</comment>
<evidence type="ECO:0000256" key="4">
    <source>
        <dbReference type="SAM" id="MobiDB-lite"/>
    </source>
</evidence>
<reference evidence="6 7" key="2">
    <citation type="journal article" date="2019" name="G3 (Bethesda)">
        <title>Hybrid Assembly of the Genome of the Entomopathogenic Nematode Steinernema carpocapsae Identifies the X-Chromosome.</title>
        <authorList>
            <person name="Serra L."/>
            <person name="Macchietto M."/>
            <person name="Macias-Munoz A."/>
            <person name="McGill C.J."/>
            <person name="Rodriguez I.M."/>
            <person name="Rodriguez B."/>
            <person name="Murad R."/>
            <person name="Mortazavi A."/>
        </authorList>
    </citation>
    <scope>NUCLEOTIDE SEQUENCE [LARGE SCALE GENOMIC DNA]</scope>
    <source>
        <strain evidence="6 7">ALL</strain>
    </source>
</reference>
<organism evidence="6 7">
    <name type="scientific">Steinernema carpocapsae</name>
    <name type="common">Entomopathogenic nematode</name>
    <dbReference type="NCBI Taxonomy" id="34508"/>
    <lineage>
        <taxon>Eukaryota</taxon>
        <taxon>Metazoa</taxon>
        <taxon>Ecdysozoa</taxon>
        <taxon>Nematoda</taxon>
        <taxon>Chromadorea</taxon>
        <taxon>Rhabditida</taxon>
        <taxon>Tylenchina</taxon>
        <taxon>Panagrolaimomorpha</taxon>
        <taxon>Strongyloidoidea</taxon>
        <taxon>Steinernematidae</taxon>
        <taxon>Steinernema</taxon>
    </lineage>
</organism>
<dbReference type="GO" id="GO:0003677">
    <property type="term" value="F:DNA binding"/>
    <property type="evidence" value="ECO:0007669"/>
    <property type="project" value="UniProtKB-UniRule"/>
</dbReference>
<evidence type="ECO:0000259" key="5">
    <source>
        <dbReference type="PROSITE" id="PS52040"/>
    </source>
</evidence>
<dbReference type="InterPro" id="IPR002205">
    <property type="entry name" value="Topo_IIA_dom_A"/>
</dbReference>
<dbReference type="InterPro" id="IPR013759">
    <property type="entry name" value="Topo_IIA_B_C"/>
</dbReference>
<dbReference type="FunFam" id="3.40.50.670:FF:000001">
    <property type="entry name" value="DNA topoisomerase 2"/>
    <property type="match status" value="2"/>
</dbReference>
<dbReference type="GO" id="GO:0005634">
    <property type="term" value="C:nucleus"/>
    <property type="evidence" value="ECO:0007669"/>
    <property type="project" value="TreeGrafter"/>
</dbReference>
<dbReference type="Gene3D" id="3.40.50.670">
    <property type="match status" value="1"/>
</dbReference>
<keyword evidence="2 3" id="KW-0238">DNA-binding</keyword>
<dbReference type="FunFam" id="3.30.1490.30:FF:000001">
    <property type="entry name" value="DNA topoisomerase 2"/>
    <property type="match status" value="1"/>
</dbReference>
<feature type="region of interest" description="Disordered" evidence="4">
    <location>
        <begin position="103"/>
        <end position="122"/>
    </location>
</feature>
<dbReference type="InterPro" id="IPR031660">
    <property type="entry name" value="TOPRIM_C"/>
</dbReference>
<dbReference type="EMBL" id="AZBU02000005">
    <property type="protein sequence ID" value="TKR77801.1"/>
    <property type="molecule type" value="Genomic_DNA"/>
</dbReference>
<dbReference type="SMART" id="SM00433">
    <property type="entry name" value="TOP2c"/>
    <property type="match status" value="1"/>
</dbReference>
<dbReference type="InterPro" id="IPR001154">
    <property type="entry name" value="TopoII_euk"/>
</dbReference>
<dbReference type="PANTHER" id="PTHR10169:SF62">
    <property type="entry name" value="DNA TOPOISOMERASE 2 TOP-2-RELATED"/>
    <property type="match status" value="1"/>
</dbReference>
<dbReference type="AlphaFoldDB" id="A0A4U5N6J9"/>
<feature type="active site" description="O-(5'-phospho-DNA)-tyrosine intermediate" evidence="3">
    <location>
        <position position="416"/>
    </location>
</feature>
<feature type="domain" description="Topo IIA-type catalytic" evidence="5">
    <location>
        <begin position="338"/>
        <end position="564"/>
    </location>
</feature>
<comment type="catalytic activity">
    <reaction evidence="3">
        <text>ATP-dependent breakage, passage and rejoining of double-stranded DNA.</text>
        <dbReference type="EC" id="5.6.2.2"/>
    </reaction>
</comment>
<keyword evidence="3" id="KW-0413">Isomerase</keyword>
<keyword evidence="7" id="KW-1185">Reference proteome</keyword>
<dbReference type="SMART" id="SM00434">
    <property type="entry name" value="TOP4c"/>
    <property type="match status" value="1"/>
</dbReference>
<accession>A0A4U5N6J9</accession>
<dbReference type="GO" id="GO:0003918">
    <property type="term" value="F:DNA topoisomerase type II (double strand cut, ATP-hydrolyzing) activity"/>
    <property type="evidence" value="ECO:0007669"/>
    <property type="project" value="UniProtKB-EC"/>
</dbReference>
<dbReference type="GO" id="GO:0006265">
    <property type="term" value="P:DNA topological change"/>
    <property type="evidence" value="ECO:0007669"/>
    <property type="project" value="UniProtKB-UniRule"/>
</dbReference>
<comment type="similarity">
    <text evidence="1">Belongs to the type II topoisomerase family.</text>
</comment>
<dbReference type="PANTHER" id="PTHR10169">
    <property type="entry name" value="DNA TOPOISOMERASE/GYRASE"/>
    <property type="match status" value="1"/>
</dbReference>
<dbReference type="Gene3D" id="3.90.199.10">
    <property type="entry name" value="Topoisomerase II, domain 5"/>
    <property type="match status" value="1"/>
</dbReference>
<evidence type="ECO:0000256" key="1">
    <source>
        <dbReference type="ARBA" id="ARBA00011080"/>
    </source>
</evidence>
<dbReference type="GO" id="GO:0000712">
    <property type="term" value="P:resolution of meiotic recombination intermediates"/>
    <property type="evidence" value="ECO:0007669"/>
    <property type="project" value="TreeGrafter"/>
</dbReference>
<dbReference type="Proteomes" id="UP000298663">
    <property type="component" value="Unassembled WGS sequence"/>
</dbReference>
<dbReference type="STRING" id="34508.A0A4U5N6J9"/>
<dbReference type="SUPFAM" id="SSF56719">
    <property type="entry name" value="Type II DNA topoisomerase"/>
    <property type="match status" value="1"/>
</dbReference>
<dbReference type="GO" id="GO:0000819">
    <property type="term" value="P:sister chromatid segregation"/>
    <property type="evidence" value="ECO:0007669"/>
    <property type="project" value="TreeGrafter"/>
</dbReference>
<proteinExistence type="inferred from homology"/>
<dbReference type="PROSITE" id="PS52040">
    <property type="entry name" value="TOPO_IIA"/>
    <property type="match status" value="1"/>
</dbReference>
<name>A0A4U5N6J9_STECR</name>
<dbReference type="Pfam" id="PF16898">
    <property type="entry name" value="TOPRIM_C"/>
    <property type="match status" value="1"/>
</dbReference>
<dbReference type="FunFam" id="3.90.199.10:FF:000002">
    <property type="entry name" value="DNA topoisomerase 2"/>
    <property type="match status" value="1"/>
</dbReference>
<dbReference type="Pfam" id="PF00521">
    <property type="entry name" value="DNA_topoisoIV"/>
    <property type="match status" value="1"/>
</dbReference>
<dbReference type="PRINTS" id="PR01158">
    <property type="entry name" value="TOPISMRASEII"/>
</dbReference>
<evidence type="ECO:0000313" key="6">
    <source>
        <dbReference type="EMBL" id="TKR77801.1"/>
    </source>
</evidence>
<dbReference type="InterPro" id="IPR001241">
    <property type="entry name" value="Topo_IIA"/>
</dbReference>
<reference evidence="6 7" key="1">
    <citation type="journal article" date="2015" name="Genome Biol.">
        <title>Comparative genomics of Steinernema reveals deeply conserved gene regulatory networks.</title>
        <authorList>
            <person name="Dillman A.R."/>
            <person name="Macchietto M."/>
            <person name="Porter C.F."/>
            <person name="Rogers A."/>
            <person name="Williams B."/>
            <person name="Antoshechkin I."/>
            <person name="Lee M.M."/>
            <person name="Goodwin Z."/>
            <person name="Lu X."/>
            <person name="Lewis E.E."/>
            <person name="Goodrich-Blair H."/>
            <person name="Stock S.P."/>
            <person name="Adams B.J."/>
            <person name="Sternberg P.W."/>
            <person name="Mortazavi A."/>
        </authorList>
    </citation>
    <scope>NUCLEOTIDE SEQUENCE [LARGE SCALE GENOMIC DNA]</scope>
    <source>
        <strain evidence="6 7">ALL</strain>
    </source>
</reference>